<keyword evidence="2" id="KW-1185">Reference proteome</keyword>
<comment type="caution">
    <text evidence="1">The sequence shown here is derived from an EMBL/GenBank/DDBJ whole genome shotgun (WGS) entry which is preliminary data.</text>
</comment>
<proteinExistence type="predicted"/>
<gene>
    <name evidence="1" type="ORF">CEXT_579331</name>
</gene>
<organism evidence="1 2">
    <name type="scientific">Caerostris extrusa</name>
    <name type="common">Bark spider</name>
    <name type="synonym">Caerostris bankana</name>
    <dbReference type="NCBI Taxonomy" id="172846"/>
    <lineage>
        <taxon>Eukaryota</taxon>
        <taxon>Metazoa</taxon>
        <taxon>Ecdysozoa</taxon>
        <taxon>Arthropoda</taxon>
        <taxon>Chelicerata</taxon>
        <taxon>Arachnida</taxon>
        <taxon>Araneae</taxon>
        <taxon>Araneomorphae</taxon>
        <taxon>Entelegynae</taxon>
        <taxon>Araneoidea</taxon>
        <taxon>Araneidae</taxon>
        <taxon>Caerostris</taxon>
    </lineage>
</organism>
<protein>
    <recommendedName>
        <fullName evidence="3">Secreted protein</fullName>
    </recommendedName>
</protein>
<dbReference type="Proteomes" id="UP001054945">
    <property type="component" value="Unassembled WGS sequence"/>
</dbReference>
<accession>A0AAV4XBC0</accession>
<sequence length="76" mass="8639">MWVFSSIPIVYAGLQMLRRVFSLKVRYRCSTPSYGEPWVTDAAPVDVSSNVMVQCRCGVASLPWMIDATLGHFRRK</sequence>
<dbReference type="EMBL" id="BPLR01017553">
    <property type="protein sequence ID" value="GIY92556.1"/>
    <property type="molecule type" value="Genomic_DNA"/>
</dbReference>
<dbReference type="AlphaFoldDB" id="A0AAV4XBC0"/>
<evidence type="ECO:0000313" key="1">
    <source>
        <dbReference type="EMBL" id="GIY92556.1"/>
    </source>
</evidence>
<evidence type="ECO:0008006" key="3">
    <source>
        <dbReference type="Google" id="ProtNLM"/>
    </source>
</evidence>
<name>A0AAV4XBC0_CAEEX</name>
<reference evidence="1 2" key="1">
    <citation type="submission" date="2021-06" db="EMBL/GenBank/DDBJ databases">
        <title>Caerostris extrusa draft genome.</title>
        <authorList>
            <person name="Kono N."/>
            <person name="Arakawa K."/>
        </authorList>
    </citation>
    <scope>NUCLEOTIDE SEQUENCE [LARGE SCALE GENOMIC DNA]</scope>
</reference>
<evidence type="ECO:0000313" key="2">
    <source>
        <dbReference type="Proteomes" id="UP001054945"/>
    </source>
</evidence>